<reference evidence="3" key="1">
    <citation type="journal article" date="2019" name="Int. J. Syst. Evol. Microbiol.">
        <title>The Global Catalogue of Microorganisms (GCM) 10K type strain sequencing project: providing services to taxonomists for standard genome sequencing and annotation.</title>
        <authorList>
            <consortium name="The Broad Institute Genomics Platform"/>
            <consortium name="The Broad Institute Genome Sequencing Center for Infectious Disease"/>
            <person name="Wu L."/>
            <person name="Ma J."/>
        </authorList>
    </citation>
    <scope>NUCLEOTIDE SEQUENCE [LARGE SCALE GENOMIC DNA]</scope>
    <source>
        <strain evidence="3">CGMCC 4.7319</strain>
    </source>
</reference>
<dbReference type="Pfam" id="PF14329">
    <property type="entry name" value="DUF4386"/>
    <property type="match status" value="1"/>
</dbReference>
<feature type="transmembrane region" description="Helical" evidence="1">
    <location>
        <begin position="166"/>
        <end position="188"/>
    </location>
</feature>
<sequence length="222" mass="23410">MTKPQTLARTAGLLYLALVVLGTWAELVVRARVHTPGDPTATAANVVTHETLFRWGLAADVLMAVVFVLLGLALQRLLHHVDERAATALLVFVSVGAGSILLNLAFHAGALRVATDPAGDDGLALLLLELHGYGYTLGGVFFGLWLVPMGYLALRSGLFPKPLGVLLVVGGVAWIADPLIAFALPGLPGLVRDVVSLPTWLAEFGLMLYLLVRGVRSPAPVA</sequence>
<dbReference type="EMBL" id="BMNC01000003">
    <property type="protein sequence ID" value="GGM88476.1"/>
    <property type="molecule type" value="Genomic_DNA"/>
</dbReference>
<evidence type="ECO:0008006" key="4">
    <source>
        <dbReference type="Google" id="ProtNLM"/>
    </source>
</evidence>
<keyword evidence="1" id="KW-0472">Membrane</keyword>
<comment type="caution">
    <text evidence="2">The sequence shown here is derived from an EMBL/GenBank/DDBJ whole genome shotgun (WGS) entry which is preliminary data.</text>
</comment>
<keyword evidence="1" id="KW-0812">Transmembrane</keyword>
<evidence type="ECO:0000313" key="3">
    <source>
        <dbReference type="Proteomes" id="UP000597656"/>
    </source>
</evidence>
<keyword evidence="1" id="KW-1133">Transmembrane helix</keyword>
<keyword evidence="3" id="KW-1185">Reference proteome</keyword>
<proteinExistence type="predicted"/>
<feature type="transmembrane region" description="Helical" evidence="1">
    <location>
        <begin position="194"/>
        <end position="212"/>
    </location>
</feature>
<name>A0ABQ2HS70_9PSEU</name>
<dbReference type="InterPro" id="IPR025495">
    <property type="entry name" value="DUF4386"/>
</dbReference>
<feature type="transmembrane region" description="Helical" evidence="1">
    <location>
        <begin position="86"/>
        <end position="106"/>
    </location>
</feature>
<feature type="transmembrane region" description="Helical" evidence="1">
    <location>
        <begin position="133"/>
        <end position="154"/>
    </location>
</feature>
<dbReference type="RefSeq" id="WP_189154972.1">
    <property type="nucleotide sequence ID" value="NZ_BMNC01000003.1"/>
</dbReference>
<evidence type="ECO:0000256" key="1">
    <source>
        <dbReference type="SAM" id="Phobius"/>
    </source>
</evidence>
<accession>A0ABQ2HS70</accession>
<feature type="transmembrane region" description="Helical" evidence="1">
    <location>
        <begin position="52"/>
        <end position="74"/>
    </location>
</feature>
<evidence type="ECO:0000313" key="2">
    <source>
        <dbReference type="EMBL" id="GGM88476.1"/>
    </source>
</evidence>
<dbReference type="Proteomes" id="UP000597656">
    <property type="component" value="Unassembled WGS sequence"/>
</dbReference>
<organism evidence="2 3">
    <name type="scientific">Lentzea pudingi</name>
    <dbReference type="NCBI Taxonomy" id="1789439"/>
    <lineage>
        <taxon>Bacteria</taxon>
        <taxon>Bacillati</taxon>
        <taxon>Actinomycetota</taxon>
        <taxon>Actinomycetes</taxon>
        <taxon>Pseudonocardiales</taxon>
        <taxon>Pseudonocardiaceae</taxon>
        <taxon>Lentzea</taxon>
    </lineage>
</organism>
<gene>
    <name evidence="2" type="ORF">GCM10011609_26540</name>
</gene>
<protein>
    <recommendedName>
        <fullName evidence="4">DUF4386 domain-containing protein</fullName>
    </recommendedName>
</protein>